<dbReference type="CDD" id="cd00534">
    <property type="entry name" value="DHNA_DHNTPE"/>
    <property type="match status" value="1"/>
</dbReference>
<comment type="caution">
    <text evidence="2">The sequence shown here is derived from an EMBL/GenBank/DDBJ whole genome shotgun (WGS) entry which is preliminary data.</text>
</comment>
<accession>A0A3M7KZM4</accession>
<dbReference type="Gene3D" id="3.40.50.720">
    <property type="entry name" value="NAD(P)-binding Rossmann-like Domain"/>
    <property type="match status" value="1"/>
</dbReference>
<dbReference type="GO" id="GO:0004150">
    <property type="term" value="F:dihydroneopterin aldolase activity"/>
    <property type="evidence" value="ECO:0007669"/>
    <property type="project" value="InterPro"/>
</dbReference>
<dbReference type="InterPro" id="IPR001509">
    <property type="entry name" value="Epimerase_deHydtase"/>
</dbReference>
<dbReference type="GO" id="GO:0044877">
    <property type="term" value="F:protein-containing complex binding"/>
    <property type="evidence" value="ECO:0007669"/>
    <property type="project" value="TreeGrafter"/>
</dbReference>
<gene>
    <name evidence="2" type="ORF">APUTEX25_005838</name>
</gene>
<sequence length="606" mass="65795">MATYPSELAIRTNSAIQGGKGGRSSVSGVTATIFGCSGFLGRYIAQSLARIGCQLVFPHRCDDLDVQHLRPMGDLGQVVMLPNFNPRDDDAYRRAISRSNVVINLIGADQETWNYGFKEVHVDIPARIAKAVREHGGVERVLHFSNIAARPDAVSQRLRTKARSGGRGGEGEALVRSELGDLATIFKVAPVTGTEDRVFNQLARLIKAYPALPLVAGGALRLQPVWVRDVAQAVFNSMQEEGAAGKTYALAGPEVLTLSQLADLTYHTIREPHNVLPVPEKLAELASRPLGWLGTKTPFRANPFFSSDSVAELARGDFTLAAATADQPLLTIEDLGVAPRRVTEGHPIEFLRYYRSGGYDMGAVAEVDSAPTPARWERPSQLEGGRGMYGPRHLHLGFMNILWGSKFVFKDIPTKSHRPLIMLRLATARLGAVGTGGRSLSALAGPRDQVHLRGLIFHGHHGVYEEERKLGQKFRIDVTLDTCLADAGKSDDLKDAINYAIIYKSVFRVFGMEGAIYNSNPAVMLHDLQRGLRNIKHHSPSTSARRTVEGVVTGPPAQLLECVAERIASAILSSQSRVNGVRVEVAKPHVAVGGVVEGLGISIYRP</sequence>
<feature type="non-terminal residue" evidence="2">
    <location>
        <position position="606"/>
    </location>
</feature>
<dbReference type="PANTHER" id="PTHR12126">
    <property type="entry name" value="NADH-UBIQUINONE OXIDOREDUCTASE 39 KDA SUBUNIT-RELATED"/>
    <property type="match status" value="1"/>
</dbReference>
<proteinExistence type="predicted"/>
<dbReference type="Proteomes" id="UP000279271">
    <property type="component" value="Unassembled WGS sequence"/>
</dbReference>
<protein>
    <recommendedName>
        <fullName evidence="1">Dihydroneopterin aldolase/epimerase domain-containing protein</fullName>
    </recommendedName>
</protein>
<feature type="domain" description="Dihydroneopterin aldolase/epimerase" evidence="1">
    <location>
        <begin position="450"/>
        <end position="605"/>
    </location>
</feature>
<evidence type="ECO:0000313" key="2">
    <source>
        <dbReference type="EMBL" id="RMZ55797.1"/>
    </source>
</evidence>
<dbReference type="CDD" id="cd05271">
    <property type="entry name" value="NDUFA9_like_SDR_a"/>
    <property type="match status" value="1"/>
</dbReference>
<dbReference type="SUPFAM" id="SSF55620">
    <property type="entry name" value="Tetrahydrobiopterin biosynthesis enzymes-like"/>
    <property type="match status" value="2"/>
</dbReference>
<dbReference type="SUPFAM" id="SSF51735">
    <property type="entry name" value="NAD(P)-binding Rossmann-fold domains"/>
    <property type="match status" value="1"/>
</dbReference>
<dbReference type="InterPro" id="IPR043133">
    <property type="entry name" value="GTP-CH-I_C/QueF"/>
</dbReference>
<dbReference type="NCBIfam" id="TIGR00526">
    <property type="entry name" value="folB_dom"/>
    <property type="match status" value="1"/>
</dbReference>
<evidence type="ECO:0000259" key="1">
    <source>
        <dbReference type="SMART" id="SM00905"/>
    </source>
</evidence>
<dbReference type="Gene3D" id="3.30.1130.10">
    <property type="match status" value="2"/>
</dbReference>
<dbReference type="GO" id="GO:0005739">
    <property type="term" value="C:mitochondrion"/>
    <property type="evidence" value="ECO:0007669"/>
    <property type="project" value="TreeGrafter"/>
</dbReference>
<dbReference type="InterPro" id="IPR006157">
    <property type="entry name" value="FolB_dom"/>
</dbReference>
<organism evidence="2 3">
    <name type="scientific">Auxenochlorella protothecoides</name>
    <name type="common">Green microalga</name>
    <name type="synonym">Chlorella protothecoides</name>
    <dbReference type="NCBI Taxonomy" id="3075"/>
    <lineage>
        <taxon>Eukaryota</taxon>
        <taxon>Viridiplantae</taxon>
        <taxon>Chlorophyta</taxon>
        <taxon>core chlorophytes</taxon>
        <taxon>Trebouxiophyceae</taxon>
        <taxon>Chlorellales</taxon>
        <taxon>Chlorellaceae</taxon>
        <taxon>Auxenochlorella</taxon>
    </lineage>
</organism>
<name>A0A3M7KZM4_AUXPR</name>
<dbReference type="InterPro" id="IPR051207">
    <property type="entry name" value="ComplexI_NDUFA9_subunit"/>
</dbReference>
<dbReference type="PANTHER" id="PTHR12126:SF11">
    <property type="entry name" value="NADH DEHYDROGENASE [UBIQUINONE] 1 ALPHA SUBCOMPLEX SUBUNIT 9, MITOCHONDRIAL"/>
    <property type="match status" value="1"/>
</dbReference>
<reference evidence="3" key="1">
    <citation type="journal article" date="2018" name="Algal Res.">
        <title>Characterization of plant carbon substrate utilization by Auxenochlorella protothecoides.</title>
        <authorList>
            <person name="Vogler B.W."/>
            <person name="Starkenburg S.R."/>
            <person name="Sudasinghe N."/>
            <person name="Schambach J.Y."/>
            <person name="Rollin J.A."/>
            <person name="Pattathil S."/>
            <person name="Barry A.N."/>
        </authorList>
    </citation>
    <scope>NUCLEOTIDE SEQUENCE [LARGE SCALE GENOMIC DNA]</scope>
    <source>
        <strain evidence="3">UTEX 25</strain>
    </source>
</reference>
<dbReference type="GO" id="GO:0006760">
    <property type="term" value="P:folic acid-containing compound metabolic process"/>
    <property type="evidence" value="ECO:0007669"/>
    <property type="project" value="InterPro"/>
</dbReference>
<dbReference type="Pfam" id="PF01370">
    <property type="entry name" value="Epimerase"/>
    <property type="match status" value="1"/>
</dbReference>
<dbReference type="EMBL" id="QOKY01000159">
    <property type="protein sequence ID" value="RMZ55797.1"/>
    <property type="molecule type" value="Genomic_DNA"/>
</dbReference>
<evidence type="ECO:0000313" key="3">
    <source>
        <dbReference type="Proteomes" id="UP000279271"/>
    </source>
</evidence>
<dbReference type="Pfam" id="PF02152">
    <property type="entry name" value="FolB"/>
    <property type="match status" value="2"/>
</dbReference>
<dbReference type="InterPro" id="IPR036291">
    <property type="entry name" value="NAD(P)-bd_dom_sf"/>
</dbReference>
<dbReference type="AlphaFoldDB" id="A0A3M7KZM4"/>
<dbReference type="SMART" id="SM00905">
    <property type="entry name" value="FolB"/>
    <property type="match status" value="1"/>
</dbReference>